<dbReference type="AlphaFoldDB" id="A0A146G3N8"/>
<dbReference type="CDD" id="cd15482">
    <property type="entry name" value="Sialidase_non-viral"/>
    <property type="match status" value="1"/>
</dbReference>
<dbReference type="RefSeq" id="WP_075078102.1">
    <property type="nucleotide sequence ID" value="NZ_BDCO01000002.1"/>
</dbReference>
<gene>
    <name evidence="1" type="ORF">TSACC_2658</name>
</gene>
<reference evidence="2" key="1">
    <citation type="journal article" date="2017" name="Genome Announc.">
        <title>Draft Genome Sequence of Terrimicrobium sacchariphilum NM-5T, a Facultative Anaerobic Soil Bacterium of the Class Spartobacteria.</title>
        <authorList>
            <person name="Qiu Y.L."/>
            <person name="Tourlousse D.M."/>
            <person name="Matsuura N."/>
            <person name="Ohashi A."/>
            <person name="Sekiguchi Y."/>
        </authorList>
    </citation>
    <scope>NUCLEOTIDE SEQUENCE [LARGE SCALE GENOMIC DNA]</scope>
    <source>
        <strain evidence="2">NM-5</strain>
    </source>
</reference>
<dbReference type="PANTHER" id="PTHR43739:SF5">
    <property type="entry name" value="EXO-ALPHA-SIALIDASE"/>
    <property type="match status" value="1"/>
</dbReference>
<dbReference type="Gene3D" id="2.130.10.10">
    <property type="entry name" value="YVTN repeat-like/Quinoprotein amine dehydrogenase"/>
    <property type="match status" value="2"/>
</dbReference>
<sequence length="774" mass="82536">MLISLSSSILHVFPARCIRPGLAAACLFGLGAGHTAAAADLSAEYEWKPVRIGAGGFVTGLVLHPEDPAIRYCRTDVGNAYRWDEQAQEWFPMVIRTASGGLPESAAVAPSRGGVTALATDPNDKKVVLMARPFKFSGDLKLDAIKGTVFRSDDGGRSFVGSDLNVPMNSNGSGRNVGERLAVDPNDGRIVFFGSQGAGLWKSVNGGLAWTQVTGGGAPEASADILGVRYDKVDTQKSIIYVVLAGKGILQSLDGGVNWEDITAGRDGADKIANVTVDALGNLYVPVAKRPSEMWKKTRAGEWTSSPVSLGSSGNSLLSVAVDPANPERLFAIGSGGAQSRSLDGGKTWEFLGNTFVFANSVGWMPQHVNGSPLGWRSNGGIYFDARGNLWAPQGNEGVLTTRPSADNSESREHPLQWTISSKGIEEFVVQDVVIPPGGGDRAVVSTEDATAIFVDNPDEFTARKATLQDQLISNGLGLAVCPNDGKFVAVASADVNHTKSGKDYSGYSTDGGRTWTHFASCPPGAKSGNLAISRREGWGEGEDHIVWYPTQSKPPYWSHDGGKTWTMGQGFPLKENGAMDKIAGYWVFALKQRTLVADPAIADRFLLYFPWKGYYLSEDGGKNWAPVPDSNLPDGGHHAQIAANPHVRGEFWFADGWEGGMKHGLWLSSDGGLTYSRVEGVDNAVTLAVGKGPNVPGAIYFYGRLANDPAWGVFRSEDKGRTWDRISYYPTGLLDVPSRMAASQDTAGLVYIGFNGNTCVYGKPRGATTGKGD</sequence>
<proteinExistence type="predicted"/>
<evidence type="ECO:0000313" key="1">
    <source>
        <dbReference type="EMBL" id="GAT32260.1"/>
    </source>
</evidence>
<organism evidence="1 2">
    <name type="scientific">Terrimicrobium sacchariphilum</name>
    <dbReference type="NCBI Taxonomy" id="690879"/>
    <lineage>
        <taxon>Bacteria</taxon>
        <taxon>Pseudomonadati</taxon>
        <taxon>Verrucomicrobiota</taxon>
        <taxon>Terrimicrobiia</taxon>
        <taxon>Terrimicrobiales</taxon>
        <taxon>Terrimicrobiaceae</taxon>
        <taxon>Terrimicrobium</taxon>
    </lineage>
</organism>
<dbReference type="Pfam" id="PF02012">
    <property type="entry name" value="BNR"/>
    <property type="match status" value="1"/>
</dbReference>
<comment type="caution">
    <text evidence="1">The sequence shown here is derived from an EMBL/GenBank/DDBJ whole genome shotgun (WGS) entry which is preliminary data.</text>
</comment>
<dbReference type="STRING" id="690879.TSACC_2658"/>
<dbReference type="InterPro" id="IPR002860">
    <property type="entry name" value="BNR_rpt"/>
</dbReference>
<dbReference type="InParanoid" id="A0A146G3N8"/>
<evidence type="ECO:0000313" key="2">
    <source>
        <dbReference type="Proteomes" id="UP000076023"/>
    </source>
</evidence>
<protein>
    <submittedName>
        <fullName evidence="1">BNR/Asp-box repeat-containing protein</fullName>
    </submittedName>
</protein>
<keyword evidence="2" id="KW-1185">Reference proteome</keyword>
<dbReference type="OrthoDB" id="9757947at2"/>
<dbReference type="InterPro" id="IPR052025">
    <property type="entry name" value="Xyloglucanase_GH74"/>
</dbReference>
<dbReference type="PANTHER" id="PTHR43739">
    <property type="entry name" value="XYLOGLUCANASE (EUROFUNG)"/>
    <property type="match status" value="1"/>
</dbReference>
<name>A0A146G3N8_TERSA</name>
<dbReference type="InterPro" id="IPR015943">
    <property type="entry name" value="WD40/YVTN_repeat-like_dom_sf"/>
</dbReference>
<dbReference type="Proteomes" id="UP000076023">
    <property type="component" value="Unassembled WGS sequence"/>
</dbReference>
<dbReference type="GO" id="GO:0010411">
    <property type="term" value="P:xyloglucan metabolic process"/>
    <property type="evidence" value="ECO:0007669"/>
    <property type="project" value="TreeGrafter"/>
</dbReference>
<dbReference type="SUPFAM" id="SSF110296">
    <property type="entry name" value="Oligoxyloglucan reducing end-specific cellobiohydrolase"/>
    <property type="match status" value="2"/>
</dbReference>
<accession>A0A146G3N8</accession>
<dbReference type="EMBL" id="BDCO01000002">
    <property type="protein sequence ID" value="GAT32260.1"/>
    <property type="molecule type" value="Genomic_DNA"/>
</dbReference>